<dbReference type="PANTHER" id="PTHR28015">
    <property type="entry name" value="ATP SYNTHASE ASSEMBLY FACTOR FMC1, MITOCHONDRIAL"/>
    <property type="match status" value="1"/>
</dbReference>
<dbReference type="PANTHER" id="PTHR28015:SF1">
    <property type="entry name" value="ATP SYNTHASE ASSEMBLY FACTOR FMC1, MITOCHONDRIAL"/>
    <property type="match status" value="1"/>
</dbReference>
<dbReference type="HOGENOM" id="CLU_128881_2_1_1"/>
<organism evidence="1 2">
    <name type="scientific">Rhizoctonia solani 123E</name>
    <dbReference type="NCBI Taxonomy" id="1423351"/>
    <lineage>
        <taxon>Eukaryota</taxon>
        <taxon>Fungi</taxon>
        <taxon>Dikarya</taxon>
        <taxon>Basidiomycota</taxon>
        <taxon>Agaricomycotina</taxon>
        <taxon>Agaricomycetes</taxon>
        <taxon>Cantharellales</taxon>
        <taxon>Ceratobasidiaceae</taxon>
        <taxon>Rhizoctonia</taxon>
    </lineage>
</organism>
<reference evidence="1 2" key="1">
    <citation type="submission" date="2013-12" db="EMBL/GenBank/DDBJ databases">
        <authorList>
            <person name="Cubeta M."/>
            <person name="Pakala S."/>
            <person name="Fedorova N."/>
            <person name="Thomas E."/>
            <person name="Dean R."/>
            <person name="Jabaji S."/>
            <person name="Neate S."/>
            <person name="Toda T."/>
            <person name="Tavantzis S."/>
            <person name="Vilgalys R."/>
            <person name="Bharathan N."/>
            <person name="Pakala S."/>
            <person name="Losada L.S."/>
            <person name="Zafar N."/>
            <person name="Nierman W."/>
        </authorList>
    </citation>
    <scope>NUCLEOTIDE SEQUENCE [LARGE SCALE GENOMIC DNA]</scope>
    <source>
        <strain evidence="1 2">123E</strain>
    </source>
</reference>
<dbReference type="InterPro" id="IPR039196">
    <property type="entry name" value="Fmc1"/>
</dbReference>
<dbReference type="GO" id="GO:0005759">
    <property type="term" value="C:mitochondrial matrix"/>
    <property type="evidence" value="ECO:0007669"/>
    <property type="project" value="TreeGrafter"/>
</dbReference>
<dbReference type="EMBL" id="AZST01000010">
    <property type="protein sequence ID" value="KEP55175.1"/>
    <property type="molecule type" value="Genomic_DNA"/>
</dbReference>
<evidence type="ECO:0000313" key="2">
    <source>
        <dbReference type="Proteomes" id="UP000027456"/>
    </source>
</evidence>
<dbReference type="STRING" id="1423351.A0A074SC40"/>
<name>A0A074SC40_9AGAM</name>
<accession>A0A074SC40</accession>
<evidence type="ECO:0000313" key="1">
    <source>
        <dbReference type="EMBL" id="KEP55175.1"/>
    </source>
</evidence>
<keyword evidence="2" id="KW-1185">Reference proteome</keyword>
<dbReference type="AlphaFoldDB" id="A0A074SC40"/>
<gene>
    <name evidence="1" type="ORF">V565_008200</name>
</gene>
<dbReference type="GO" id="GO:0033615">
    <property type="term" value="P:mitochondrial proton-transporting ATP synthase complex assembly"/>
    <property type="evidence" value="ECO:0007669"/>
    <property type="project" value="InterPro"/>
</dbReference>
<proteinExistence type="predicted"/>
<dbReference type="Pfam" id="PF13233">
    <property type="entry name" value="Complex1_LYR_2"/>
    <property type="match status" value="1"/>
</dbReference>
<sequence>MTSQAQAAYRVLLRELRKSSIFPRAERGTFVSKQILAIAHSARQTPEIFRRHVLNAAAFLKAQREYKILMDRYNPLHGLSVEEQRKATAHRVGLELPKEFKE</sequence>
<dbReference type="OrthoDB" id="15893at2759"/>
<comment type="caution">
    <text evidence="1">The sequence shown here is derived from an EMBL/GenBank/DDBJ whole genome shotgun (WGS) entry which is preliminary data.</text>
</comment>
<protein>
    <submittedName>
        <fullName evidence="1">Complex 1 LYR-like protein</fullName>
    </submittedName>
</protein>
<dbReference type="Proteomes" id="UP000027456">
    <property type="component" value="Unassembled WGS sequence"/>
</dbReference>